<sequence length="865" mass="92402">MVDRETGPFEYYNELHAGVTGDSIRADAEDPGLNAGTIEALAGELEGDSVRVANSLDGDITTAVRANVETATAAAKALAMKGHYAVGLINSYADMVDTFDTEVSAINHQYRVDLASALRYAGQAAAETETEDDDASATAGVIGPRIKANLTPRYQRAVGKLDDDADTIATKFRQGPTTENVRELIRAGLIPLTAAGFWPDLKLTEDDKLQYYRNTIGKLSDEEQLAWILAHKDDLPAGLGDVISPAVQEQIADRVADDIENPQDIDNETVALMAFLQGAAPFAERLYSRVTPQEMSDAIVELNYQVFGAGEHDDGSARQLNGPPQLELYDTFMNAAGVTLATYSRSDSVDGNALADDWFRSITDEDHPQNAAALTLLIREGGESGANYDPDFIDKLSSDVLDWERKGDGPVWGPLNGAEGTWIRDPDKVEITEFVNENGDPVYTVSGGLATDGMANLLAGMGSSPEGAQRFFMDSDGQVDEDRLEYLMLHRTFSDSVDSDEGDGLGEALQAATIGGTEGKSGDYTDEEAARLATDVFQMIADNSGTGDHDKLGTADAGGPLDGDMDNEWHVWEDMTDSLGAIGAGYADDIYSTVSGATGSGRVLDISESDLLRVVGEIGHSDSKVGLETLLAGVARAGIDHEVGGPLGNFVNAQGNGPIDMTAFRDSGVNLNTANIGDVLGTLVNASDDVYNDEAMAEKTRNAYVAKAFEIGTSFIPGAGKIAPELADSLQTAVDLGKGELIKAVQNQITSTPSAAGGDYRTSVEDSLRYALGNELLQRGLLGEQPNPGGQPDPFPGVDRSILTTTATGQRVFNPDLFLDRTSVTNDQWDQFFNSNPYKDMNDLNEEMANAFDRELNSEREPTQG</sequence>
<evidence type="ECO:0000313" key="3">
    <source>
        <dbReference type="Proteomes" id="UP000380867"/>
    </source>
</evidence>
<reference evidence="2" key="1">
    <citation type="submission" date="2019-09" db="EMBL/GenBank/DDBJ databases">
        <authorList>
            <person name="Li J."/>
        </authorList>
    </citation>
    <scope>NUCLEOTIDE SEQUENCE [LARGE SCALE GENOMIC DNA]</scope>
    <source>
        <strain evidence="2">JCM 14732</strain>
    </source>
</reference>
<proteinExistence type="predicted"/>
<accession>A0A5M4FHE4</accession>
<name>A0A5M4FHE4_9ACTN</name>
<organism evidence="2 3">
    <name type="scientific">Aeromicrobium ginsengisoli</name>
    <dbReference type="NCBI Taxonomy" id="363867"/>
    <lineage>
        <taxon>Bacteria</taxon>
        <taxon>Bacillati</taxon>
        <taxon>Actinomycetota</taxon>
        <taxon>Actinomycetes</taxon>
        <taxon>Propionibacteriales</taxon>
        <taxon>Nocardioidaceae</taxon>
        <taxon>Aeromicrobium</taxon>
    </lineage>
</organism>
<comment type="caution">
    <text evidence="2">The sequence shown here is derived from an EMBL/GenBank/DDBJ whole genome shotgun (WGS) entry which is preliminary data.</text>
</comment>
<feature type="compositionally biased region" description="Basic and acidic residues" evidence="1">
    <location>
        <begin position="852"/>
        <end position="865"/>
    </location>
</feature>
<evidence type="ECO:0000256" key="1">
    <source>
        <dbReference type="SAM" id="MobiDB-lite"/>
    </source>
</evidence>
<protein>
    <submittedName>
        <fullName evidence="2">Uncharacterized protein</fullName>
    </submittedName>
</protein>
<gene>
    <name evidence="2" type="ORF">ESP70_001435</name>
</gene>
<dbReference type="AlphaFoldDB" id="A0A5M4FHE4"/>
<dbReference type="OrthoDB" id="3493814at2"/>
<dbReference type="RefSeq" id="WP_149687602.1">
    <property type="nucleotide sequence ID" value="NZ_SDPQ02000001.1"/>
</dbReference>
<feature type="region of interest" description="Disordered" evidence="1">
    <location>
        <begin position="836"/>
        <end position="865"/>
    </location>
</feature>
<dbReference type="Proteomes" id="UP000380867">
    <property type="component" value="Unassembled WGS sequence"/>
</dbReference>
<keyword evidence="3" id="KW-1185">Reference proteome</keyword>
<evidence type="ECO:0000313" key="2">
    <source>
        <dbReference type="EMBL" id="KAA1399461.1"/>
    </source>
</evidence>
<dbReference type="EMBL" id="SDPQ02000001">
    <property type="protein sequence ID" value="KAA1399461.1"/>
    <property type="molecule type" value="Genomic_DNA"/>
</dbReference>